<dbReference type="RefSeq" id="WP_280103163.1">
    <property type="nucleotide sequence ID" value="NZ_CP122959.1"/>
</dbReference>
<feature type="binding site" evidence="8">
    <location>
        <position position="171"/>
    </location>
    <ligand>
        <name>Zn(2+)</name>
        <dbReference type="ChEBI" id="CHEBI:29105"/>
        <label>1</label>
    </ligand>
</feature>
<dbReference type="Pfam" id="PF05343">
    <property type="entry name" value="Peptidase_M42"/>
    <property type="match status" value="1"/>
</dbReference>
<dbReference type="Proteomes" id="UP001179858">
    <property type="component" value="Chromosome"/>
</dbReference>
<accession>A0AAF0KAI5</accession>
<feature type="binding site" evidence="8">
    <location>
        <position position="66"/>
    </location>
    <ligand>
        <name>Zn(2+)</name>
        <dbReference type="ChEBI" id="CHEBI:29105"/>
        <label>1</label>
    </ligand>
</feature>
<dbReference type="PANTHER" id="PTHR32481">
    <property type="entry name" value="AMINOPEPTIDASE"/>
    <property type="match status" value="1"/>
</dbReference>
<proteinExistence type="inferred from homology"/>
<comment type="similarity">
    <text evidence="1 6">Belongs to the peptidase M42 family.</text>
</comment>
<gene>
    <name evidence="9" type="primary">ypdE</name>
    <name evidence="9" type="ORF">QBD03_03120</name>
</gene>
<sequence>MANITIETLEKLSNADGIASCEQEVRDVIKANISKHVDDISYDGLGSLIATKKGQPGGPKIMICAHMDEVGFIVRSISAGGLIQLMVVGGVKLNAQQFQKLRVTTQTGAKISGIVCGEYDKTAASKLYLDVGATSAEDVTQLGIQIGDMVTYATPFESFGLTDIYAGKALDDRLGCFIMTEIAKRLADESLESTIQYAATSSEEVGIRGAKTAVYTGNPDVIFVIDVACFPDEYVRDHTNNRQIGKGMMLTHFDRTLAPNRQLIKMIKETAQRHQWPLQLDMFNNGGTDGGEAHKVNEGKPTVVTCLPCRYGHCAYSMIDMKDIEDCISIYVDLLKNFNQKDLQNLLTF</sequence>
<dbReference type="GO" id="GO:0006508">
    <property type="term" value="P:proteolysis"/>
    <property type="evidence" value="ECO:0007669"/>
    <property type="project" value="UniProtKB-KW"/>
</dbReference>
<dbReference type="EC" id="3.4.11.-" evidence="9"/>
<dbReference type="EMBL" id="CP122959">
    <property type="protein sequence ID" value="WGI19715.1"/>
    <property type="molecule type" value="Genomic_DNA"/>
</dbReference>
<keyword evidence="3" id="KW-0645">Protease</keyword>
<evidence type="ECO:0000256" key="3">
    <source>
        <dbReference type="ARBA" id="ARBA00022670"/>
    </source>
</evidence>
<keyword evidence="5 9" id="KW-0378">Hydrolase</keyword>
<name>A0AAF0KAI5_LATSK</name>
<protein>
    <submittedName>
        <fullName evidence="9">Aminopeptidase</fullName>
        <ecNumber evidence="9">3.4.11.-</ecNumber>
    </submittedName>
</protein>
<reference evidence="9" key="1">
    <citation type="submission" date="2023-04" db="EMBL/GenBank/DDBJ databases">
        <title>Novel strain of Lactilactobacillus sakei and use thereof.</title>
        <authorList>
            <person name="Kim S.Y."/>
        </authorList>
    </citation>
    <scope>NUCLEOTIDE SEQUENCE</scope>
    <source>
        <strain evidence="9">HUP1</strain>
    </source>
</reference>
<dbReference type="AlphaFoldDB" id="A0AAF0KAI5"/>
<dbReference type="PIRSF" id="PIRSF001123">
    <property type="entry name" value="PepA_GA"/>
    <property type="match status" value="1"/>
</dbReference>
<evidence type="ECO:0000256" key="5">
    <source>
        <dbReference type="ARBA" id="ARBA00022801"/>
    </source>
</evidence>
<feature type="binding site" evidence="8">
    <location>
        <position position="171"/>
    </location>
    <ligand>
        <name>Zn(2+)</name>
        <dbReference type="ChEBI" id="CHEBI:29105"/>
        <label>2</label>
    </ligand>
</feature>
<dbReference type="SUPFAM" id="SSF101821">
    <property type="entry name" value="Aminopeptidase/glucanase lid domain"/>
    <property type="match status" value="1"/>
</dbReference>
<organism evidence="9 10">
    <name type="scientific">Latilactobacillus sakei</name>
    <name type="common">Lactobacillus sakei</name>
    <dbReference type="NCBI Taxonomy" id="1599"/>
    <lineage>
        <taxon>Bacteria</taxon>
        <taxon>Bacillati</taxon>
        <taxon>Bacillota</taxon>
        <taxon>Bacilli</taxon>
        <taxon>Lactobacillales</taxon>
        <taxon>Lactobacillaceae</taxon>
        <taxon>Latilactobacillus</taxon>
    </lineage>
</organism>
<dbReference type="GO" id="GO:0004177">
    <property type="term" value="F:aminopeptidase activity"/>
    <property type="evidence" value="ECO:0007669"/>
    <property type="project" value="UniProtKB-UniRule"/>
</dbReference>
<comment type="cofactor">
    <cofactor evidence="8">
        <name>a divalent metal cation</name>
        <dbReference type="ChEBI" id="CHEBI:60240"/>
    </cofactor>
    <text evidence="8">Binds 2 divalent metal cations per subunit.</text>
</comment>
<dbReference type="InterPro" id="IPR023367">
    <property type="entry name" value="Peptidase_M42_dom2"/>
</dbReference>
<dbReference type="GO" id="GO:0046872">
    <property type="term" value="F:metal ion binding"/>
    <property type="evidence" value="ECO:0007669"/>
    <property type="project" value="UniProtKB-UniRule"/>
</dbReference>
<feature type="active site" description="Proton acceptor" evidence="7">
    <location>
        <position position="203"/>
    </location>
</feature>
<dbReference type="CDD" id="cd05656">
    <property type="entry name" value="M42_Frv"/>
    <property type="match status" value="1"/>
</dbReference>
<dbReference type="Gene3D" id="3.40.630.10">
    <property type="entry name" value="Zn peptidases"/>
    <property type="match status" value="1"/>
</dbReference>
<evidence type="ECO:0000256" key="4">
    <source>
        <dbReference type="ARBA" id="ARBA00022723"/>
    </source>
</evidence>
<dbReference type="NCBIfam" id="NF007421">
    <property type="entry name" value="PRK09961.1"/>
    <property type="match status" value="1"/>
</dbReference>
<evidence type="ECO:0000256" key="6">
    <source>
        <dbReference type="PIRNR" id="PIRNR001123"/>
    </source>
</evidence>
<evidence type="ECO:0000256" key="7">
    <source>
        <dbReference type="PIRSR" id="PIRSR001123-1"/>
    </source>
</evidence>
<evidence type="ECO:0000313" key="9">
    <source>
        <dbReference type="EMBL" id="WGI19715.1"/>
    </source>
</evidence>
<feature type="binding site" evidence="8">
    <location>
        <position position="226"/>
    </location>
    <ligand>
        <name>Zn(2+)</name>
        <dbReference type="ChEBI" id="CHEBI:29105"/>
        <label>1</label>
    </ligand>
</feature>
<dbReference type="InterPro" id="IPR008007">
    <property type="entry name" value="Peptidase_M42"/>
</dbReference>
<dbReference type="InterPro" id="IPR051464">
    <property type="entry name" value="Peptidase_M42_aminopept"/>
</dbReference>
<feature type="binding site" evidence="8">
    <location>
        <position position="313"/>
    </location>
    <ligand>
        <name>Zn(2+)</name>
        <dbReference type="ChEBI" id="CHEBI:29105"/>
        <label>2</label>
    </ligand>
</feature>
<evidence type="ECO:0000256" key="2">
    <source>
        <dbReference type="ARBA" id="ARBA00022438"/>
    </source>
</evidence>
<dbReference type="Gene3D" id="2.40.30.40">
    <property type="entry name" value="Peptidase M42, domain 2"/>
    <property type="match status" value="1"/>
</dbReference>
<dbReference type="SUPFAM" id="SSF53187">
    <property type="entry name" value="Zn-dependent exopeptidases"/>
    <property type="match status" value="1"/>
</dbReference>
<evidence type="ECO:0000256" key="1">
    <source>
        <dbReference type="ARBA" id="ARBA00006272"/>
    </source>
</evidence>
<evidence type="ECO:0000256" key="8">
    <source>
        <dbReference type="PIRSR" id="PIRSR001123-2"/>
    </source>
</evidence>
<dbReference type="PANTHER" id="PTHR32481:SF0">
    <property type="entry name" value="AMINOPEPTIDASE YPDE-RELATED"/>
    <property type="match status" value="1"/>
</dbReference>
<keyword evidence="2 9" id="KW-0031">Aminopeptidase</keyword>
<keyword evidence="4 8" id="KW-0479">Metal-binding</keyword>
<evidence type="ECO:0000313" key="10">
    <source>
        <dbReference type="Proteomes" id="UP001179858"/>
    </source>
</evidence>
<feature type="binding site" evidence="8">
    <location>
        <position position="204"/>
    </location>
    <ligand>
        <name>Zn(2+)</name>
        <dbReference type="ChEBI" id="CHEBI:29105"/>
        <label>2</label>
    </ligand>
</feature>